<dbReference type="RefSeq" id="WP_354189228.1">
    <property type="nucleotide sequence ID" value="NZ_JBEPLI010000004.1"/>
</dbReference>
<organism evidence="1 2">
    <name type="scientific">Bartonella silvatica</name>
    <dbReference type="NCBI Taxonomy" id="357760"/>
    <lineage>
        <taxon>Bacteria</taxon>
        <taxon>Pseudomonadati</taxon>
        <taxon>Pseudomonadota</taxon>
        <taxon>Alphaproteobacteria</taxon>
        <taxon>Hyphomicrobiales</taxon>
        <taxon>Bartonellaceae</taxon>
        <taxon>Bartonella</taxon>
    </lineage>
</organism>
<comment type="caution">
    <text evidence="1">The sequence shown here is derived from an EMBL/GenBank/DDBJ whole genome shotgun (WGS) entry which is preliminary data.</text>
</comment>
<evidence type="ECO:0000313" key="1">
    <source>
        <dbReference type="EMBL" id="MET3589563.1"/>
    </source>
</evidence>
<dbReference type="EMBL" id="JBEPLI010000004">
    <property type="protein sequence ID" value="MET3589563.1"/>
    <property type="molecule type" value="Genomic_DNA"/>
</dbReference>
<keyword evidence="2" id="KW-1185">Reference proteome</keyword>
<proteinExistence type="predicted"/>
<dbReference type="InterPro" id="IPR038488">
    <property type="entry name" value="Integrase_DNA-bd_sf"/>
</dbReference>
<dbReference type="Gene3D" id="3.30.160.390">
    <property type="entry name" value="Integrase, DNA-binding domain"/>
    <property type="match status" value="1"/>
</dbReference>
<evidence type="ECO:0000313" key="2">
    <source>
        <dbReference type="Proteomes" id="UP001549086"/>
    </source>
</evidence>
<evidence type="ECO:0008006" key="3">
    <source>
        <dbReference type="Google" id="ProtNLM"/>
    </source>
</evidence>
<sequence>MLLHKRKDGDAGWLYRYTLQNILRGRRREIGLKTLRGVSLKQTRTTGWRAILRKGRDPIIKNMHNKSAKQCVISII</sequence>
<name>A0ABV2HGB9_9HYPH</name>
<reference evidence="1 2" key="1">
    <citation type="submission" date="2024-06" db="EMBL/GenBank/DDBJ databases">
        <title>Genomic Encyclopedia of Type Strains, Phase IV (KMG-IV): sequencing the most valuable type-strain genomes for metagenomic binning, comparative biology and taxonomic classification.</title>
        <authorList>
            <person name="Goeker M."/>
        </authorList>
    </citation>
    <scope>NUCLEOTIDE SEQUENCE [LARGE SCALE GENOMIC DNA]</scope>
    <source>
        <strain evidence="1 2">DSM 23649</strain>
    </source>
</reference>
<accession>A0ABV2HGB9</accession>
<dbReference type="Proteomes" id="UP001549086">
    <property type="component" value="Unassembled WGS sequence"/>
</dbReference>
<gene>
    <name evidence="1" type="ORF">ABID23_000647</name>
</gene>
<protein>
    <recommendedName>
        <fullName evidence="3">Integrase</fullName>
    </recommendedName>
</protein>